<dbReference type="EMBL" id="CAJVPZ010042821">
    <property type="protein sequence ID" value="CAG8764477.1"/>
    <property type="molecule type" value="Genomic_DNA"/>
</dbReference>
<comment type="caution">
    <text evidence="2">The sequence shown here is derived from an EMBL/GenBank/DDBJ whole genome shotgun (WGS) entry which is preliminary data.</text>
</comment>
<evidence type="ECO:0000313" key="3">
    <source>
        <dbReference type="Proteomes" id="UP000789396"/>
    </source>
</evidence>
<reference evidence="2" key="1">
    <citation type="submission" date="2021-06" db="EMBL/GenBank/DDBJ databases">
        <authorList>
            <person name="Kallberg Y."/>
            <person name="Tangrot J."/>
            <person name="Rosling A."/>
        </authorList>
    </citation>
    <scope>NUCLEOTIDE SEQUENCE</scope>
    <source>
        <strain evidence="2">IN212</strain>
    </source>
</reference>
<accession>A0A9N9NWZ6</accession>
<dbReference type="AlphaFoldDB" id="A0A9N9NWZ6"/>
<dbReference type="Proteomes" id="UP000789396">
    <property type="component" value="Unassembled WGS sequence"/>
</dbReference>
<evidence type="ECO:0000313" key="2">
    <source>
        <dbReference type="EMBL" id="CAG8764477.1"/>
    </source>
</evidence>
<organism evidence="2 3">
    <name type="scientific">Racocetra fulgida</name>
    <dbReference type="NCBI Taxonomy" id="60492"/>
    <lineage>
        <taxon>Eukaryota</taxon>
        <taxon>Fungi</taxon>
        <taxon>Fungi incertae sedis</taxon>
        <taxon>Mucoromycota</taxon>
        <taxon>Glomeromycotina</taxon>
        <taxon>Glomeromycetes</taxon>
        <taxon>Diversisporales</taxon>
        <taxon>Gigasporaceae</taxon>
        <taxon>Racocetra</taxon>
    </lineage>
</organism>
<protein>
    <submittedName>
        <fullName evidence="2">97_t:CDS:1</fullName>
    </submittedName>
</protein>
<feature type="non-terminal residue" evidence="2">
    <location>
        <position position="1"/>
    </location>
</feature>
<gene>
    <name evidence="2" type="ORF">RFULGI_LOCUS14563</name>
</gene>
<feature type="region of interest" description="Disordered" evidence="1">
    <location>
        <begin position="31"/>
        <end position="52"/>
    </location>
</feature>
<keyword evidence="3" id="KW-1185">Reference proteome</keyword>
<name>A0A9N9NWZ6_9GLOM</name>
<sequence length="52" mass="6131">RKKEDDDLKQIINTYFTTPIQPPLYTSFLSTSRTKTLNNQEESYESDLEESD</sequence>
<proteinExistence type="predicted"/>
<feature type="compositionally biased region" description="Polar residues" evidence="1">
    <location>
        <begin position="31"/>
        <end position="40"/>
    </location>
</feature>
<feature type="non-terminal residue" evidence="2">
    <location>
        <position position="52"/>
    </location>
</feature>
<feature type="compositionally biased region" description="Acidic residues" evidence="1">
    <location>
        <begin position="42"/>
        <end position="52"/>
    </location>
</feature>
<evidence type="ECO:0000256" key="1">
    <source>
        <dbReference type="SAM" id="MobiDB-lite"/>
    </source>
</evidence>